<comment type="caution">
    <text evidence="1">The sequence shown here is derived from an EMBL/GenBank/DDBJ whole genome shotgun (WGS) entry which is preliminary data.</text>
</comment>
<evidence type="ECO:0000313" key="2">
    <source>
        <dbReference type="Proteomes" id="UP000785679"/>
    </source>
</evidence>
<accession>A0A8J8P209</accession>
<dbReference type="AlphaFoldDB" id="A0A8J8P209"/>
<reference evidence="1" key="1">
    <citation type="submission" date="2019-06" db="EMBL/GenBank/DDBJ databases">
        <authorList>
            <person name="Zheng W."/>
        </authorList>
    </citation>
    <scope>NUCLEOTIDE SEQUENCE</scope>
    <source>
        <strain evidence="1">QDHG01</strain>
    </source>
</reference>
<gene>
    <name evidence="1" type="ORF">FGO68_gene6130</name>
</gene>
<name>A0A8J8P209_HALGN</name>
<dbReference type="OrthoDB" id="10425165at2759"/>
<organism evidence="1 2">
    <name type="scientific">Halteria grandinella</name>
    <dbReference type="NCBI Taxonomy" id="5974"/>
    <lineage>
        <taxon>Eukaryota</taxon>
        <taxon>Sar</taxon>
        <taxon>Alveolata</taxon>
        <taxon>Ciliophora</taxon>
        <taxon>Intramacronucleata</taxon>
        <taxon>Spirotrichea</taxon>
        <taxon>Stichotrichia</taxon>
        <taxon>Sporadotrichida</taxon>
        <taxon>Halteriidae</taxon>
        <taxon>Halteria</taxon>
    </lineage>
</organism>
<sequence length="158" mass="18252">MLARNNDLITSGGTSAEDQMKINAVRHDSEELYEKNLYKEAARRVVFANCFEGCGLNHKDVKHFDRNFYYGMPVAQACLSDCFNTRMALHFGPTTATKEGLILDFEALKREYGRYEKWNPRLRSMKEFGQFSSQEQVEQVTQALISKTKEARGKFDFQ</sequence>
<protein>
    <submittedName>
        <fullName evidence="1">Uncharacterized protein</fullName>
    </submittedName>
</protein>
<evidence type="ECO:0000313" key="1">
    <source>
        <dbReference type="EMBL" id="TNV85996.1"/>
    </source>
</evidence>
<dbReference type="Proteomes" id="UP000785679">
    <property type="component" value="Unassembled WGS sequence"/>
</dbReference>
<proteinExistence type="predicted"/>
<dbReference type="EMBL" id="RRYP01001408">
    <property type="protein sequence ID" value="TNV85996.1"/>
    <property type="molecule type" value="Genomic_DNA"/>
</dbReference>
<keyword evidence="2" id="KW-1185">Reference proteome</keyword>